<dbReference type="InterPro" id="IPR027417">
    <property type="entry name" value="P-loop_NTPase"/>
</dbReference>
<dbReference type="PROSITE" id="PS00211">
    <property type="entry name" value="ABC_TRANSPORTER_1"/>
    <property type="match status" value="1"/>
</dbReference>
<feature type="transmembrane region" description="Helical" evidence="8">
    <location>
        <begin position="248"/>
        <end position="267"/>
    </location>
</feature>
<dbReference type="PROSITE" id="PS50893">
    <property type="entry name" value="ABC_TRANSPORTER_2"/>
    <property type="match status" value="1"/>
</dbReference>
<dbReference type="Proteomes" id="UP000184501">
    <property type="component" value="Unassembled WGS sequence"/>
</dbReference>
<feature type="transmembrane region" description="Helical" evidence="8">
    <location>
        <begin position="65"/>
        <end position="84"/>
    </location>
</feature>
<keyword evidence="2 8" id="KW-0812">Transmembrane</keyword>
<organism evidence="11 12">
    <name type="scientific">Streptoalloteichus hindustanus</name>
    <dbReference type="NCBI Taxonomy" id="2017"/>
    <lineage>
        <taxon>Bacteria</taxon>
        <taxon>Bacillati</taxon>
        <taxon>Actinomycetota</taxon>
        <taxon>Actinomycetes</taxon>
        <taxon>Pseudonocardiales</taxon>
        <taxon>Pseudonocardiaceae</taxon>
        <taxon>Streptoalloteichus</taxon>
    </lineage>
</organism>
<keyword evidence="5 8" id="KW-1133">Transmembrane helix</keyword>
<feature type="domain" description="ABC transmembrane type-1" evidence="10">
    <location>
        <begin position="27"/>
        <end position="305"/>
    </location>
</feature>
<dbReference type="InterPro" id="IPR017871">
    <property type="entry name" value="ABC_transporter-like_CS"/>
</dbReference>
<dbReference type="CDD" id="cd18551">
    <property type="entry name" value="ABC_6TM_LmrA_like"/>
    <property type="match status" value="1"/>
</dbReference>
<sequence>MNDQRGRTGATRVLWSYTHDMRAALMWLLLLELVSNGAALAQPLVVRAVVDRLGAGESLVGPVVLLVVIAATGLVLTWLSTYLMERFGQRIVLTVRQRLVRRILGASVSTVEERPVGDFLSRVSGDTTVLRHTVTGMLVHGAAAPLTIAAAVVVMASIDLVLLAIVVAMFGLSMVAAKWALDRVGRASEEAQGHLGGLTSVLQRALVAFRTVKASGTEEWERRLADEAAGSSYRAAVRAGRAEATVDVIAVTGIELSFIVVLVVGAARATSGALTLSDLIAFLLYVVYLRGPVGTLAMVGSSFAEGLAAVRRVRELELLPAEAGDRPATTAPRAEQNGGRNGEPSLRLDDVWFGYQGQPLLRGVTLDVPRGLTVLVGPSGTGKTTVLSLVERFADVDRGRILLDGVDLREIDRGALRRRLGYVQQDAPLLGDTIGAAVRYGVPDPDGADVVEALRTVGLWSWVSGLPSGVDTPVGERGVAISGGQRQRLAVARALLRDPAVLLLDEATSQLDARSERVLMRAVVEQAAHRVVLAVTHRGVVAGLADQVALLDGGRVRAVGRHEELLSSDTLYRELLAVPEFPSAPERGKREERSVISAD</sequence>
<dbReference type="Gene3D" id="1.20.1560.10">
    <property type="entry name" value="ABC transporter type 1, transmembrane domain"/>
    <property type="match status" value="1"/>
</dbReference>
<dbReference type="STRING" id="2017.SAMN05444320_105243"/>
<evidence type="ECO:0000256" key="7">
    <source>
        <dbReference type="SAM" id="MobiDB-lite"/>
    </source>
</evidence>
<evidence type="ECO:0000256" key="8">
    <source>
        <dbReference type="SAM" id="Phobius"/>
    </source>
</evidence>
<dbReference type="SUPFAM" id="SSF52540">
    <property type="entry name" value="P-loop containing nucleoside triphosphate hydrolases"/>
    <property type="match status" value="1"/>
</dbReference>
<evidence type="ECO:0000256" key="3">
    <source>
        <dbReference type="ARBA" id="ARBA00022741"/>
    </source>
</evidence>
<dbReference type="Pfam" id="PF00664">
    <property type="entry name" value="ABC_membrane"/>
    <property type="match status" value="1"/>
</dbReference>
<proteinExistence type="predicted"/>
<comment type="subcellular location">
    <subcellularLocation>
        <location evidence="1">Cell membrane</location>
        <topology evidence="1">Multi-pass membrane protein</topology>
    </subcellularLocation>
</comment>
<dbReference type="RefSeq" id="WP_073484311.1">
    <property type="nucleotide sequence ID" value="NZ_FQVN01000005.1"/>
</dbReference>
<dbReference type="InterPro" id="IPR011527">
    <property type="entry name" value="ABC1_TM_dom"/>
</dbReference>
<dbReference type="GO" id="GO:0005524">
    <property type="term" value="F:ATP binding"/>
    <property type="evidence" value="ECO:0007669"/>
    <property type="project" value="UniProtKB-KW"/>
</dbReference>
<keyword evidence="3" id="KW-0547">Nucleotide-binding</keyword>
<dbReference type="PROSITE" id="PS50929">
    <property type="entry name" value="ABC_TM1F"/>
    <property type="match status" value="1"/>
</dbReference>
<evidence type="ECO:0000256" key="6">
    <source>
        <dbReference type="ARBA" id="ARBA00023136"/>
    </source>
</evidence>
<evidence type="ECO:0000259" key="9">
    <source>
        <dbReference type="PROSITE" id="PS50893"/>
    </source>
</evidence>
<feature type="transmembrane region" description="Helical" evidence="8">
    <location>
        <begin position="134"/>
        <end position="154"/>
    </location>
</feature>
<feature type="transmembrane region" description="Helical" evidence="8">
    <location>
        <begin position="160"/>
        <end position="181"/>
    </location>
</feature>
<evidence type="ECO:0000259" key="10">
    <source>
        <dbReference type="PROSITE" id="PS50929"/>
    </source>
</evidence>
<dbReference type="Gene3D" id="3.40.50.300">
    <property type="entry name" value="P-loop containing nucleotide triphosphate hydrolases"/>
    <property type="match status" value="1"/>
</dbReference>
<dbReference type="SUPFAM" id="SSF90123">
    <property type="entry name" value="ABC transporter transmembrane region"/>
    <property type="match status" value="1"/>
</dbReference>
<dbReference type="InterPro" id="IPR036640">
    <property type="entry name" value="ABC1_TM_sf"/>
</dbReference>
<feature type="domain" description="ABC transporter" evidence="9">
    <location>
        <begin position="346"/>
        <end position="578"/>
    </location>
</feature>
<dbReference type="PANTHER" id="PTHR43394:SF1">
    <property type="entry name" value="ATP-BINDING CASSETTE SUB-FAMILY B MEMBER 10, MITOCHONDRIAL"/>
    <property type="match status" value="1"/>
</dbReference>
<dbReference type="GO" id="GO:0015421">
    <property type="term" value="F:ABC-type oligopeptide transporter activity"/>
    <property type="evidence" value="ECO:0007669"/>
    <property type="project" value="TreeGrafter"/>
</dbReference>
<keyword evidence="4 11" id="KW-0067">ATP-binding</keyword>
<dbReference type="InterPro" id="IPR039421">
    <property type="entry name" value="Type_1_exporter"/>
</dbReference>
<name>A0A1M5F262_STRHI</name>
<accession>A0A1M5F262</accession>
<evidence type="ECO:0000313" key="11">
    <source>
        <dbReference type="EMBL" id="SHF85614.1"/>
    </source>
</evidence>
<keyword evidence="6 8" id="KW-0472">Membrane</keyword>
<evidence type="ECO:0000313" key="12">
    <source>
        <dbReference type="Proteomes" id="UP000184501"/>
    </source>
</evidence>
<keyword evidence="12" id="KW-1185">Reference proteome</keyword>
<reference evidence="11 12" key="1">
    <citation type="submission" date="2016-11" db="EMBL/GenBank/DDBJ databases">
        <authorList>
            <person name="Jaros S."/>
            <person name="Januszkiewicz K."/>
            <person name="Wedrychowicz H."/>
        </authorList>
    </citation>
    <scope>NUCLEOTIDE SEQUENCE [LARGE SCALE GENOMIC DNA]</scope>
    <source>
        <strain evidence="11 12">DSM 44523</strain>
    </source>
</reference>
<dbReference type="Pfam" id="PF00005">
    <property type="entry name" value="ABC_tran"/>
    <property type="match status" value="1"/>
</dbReference>
<feature type="region of interest" description="Disordered" evidence="7">
    <location>
        <begin position="324"/>
        <end position="343"/>
    </location>
</feature>
<dbReference type="PANTHER" id="PTHR43394">
    <property type="entry name" value="ATP-DEPENDENT PERMEASE MDL1, MITOCHONDRIAL"/>
    <property type="match status" value="1"/>
</dbReference>
<dbReference type="AlphaFoldDB" id="A0A1M5F262"/>
<dbReference type="GO" id="GO:0016887">
    <property type="term" value="F:ATP hydrolysis activity"/>
    <property type="evidence" value="ECO:0007669"/>
    <property type="project" value="InterPro"/>
</dbReference>
<evidence type="ECO:0000256" key="1">
    <source>
        <dbReference type="ARBA" id="ARBA00004651"/>
    </source>
</evidence>
<dbReference type="InterPro" id="IPR003439">
    <property type="entry name" value="ABC_transporter-like_ATP-bd"/>
</dbReference>
<gene>
    <name evidence="11" type="ORF">SAMN05444320_105243</name>
</gene>
<evidence type="ECO:0000256" key="4">
    <source>
        <dbReference type="ARBA" id="ARBA00022840"/>
    </source>
</evidence>
<dbReference type="EMBL" id="FQVN01000005">
    <property type="protein sequence ID" value="SHF85614.1"/>
    <property type="molecule type" value="Genomic_DNA"/>
</dbReference>
<evidence type="ECO:0000256" key="5">
    <source>
        <dbReference type="ARBA" id="ARBA00022989"/>
    </source>
</evidence>
<dbReference type="GO" id="GO:0005886">
    <property type="term" value="C:plasma membrane"/>
    <property type="evidence" value="ECO:0007669"/>
    <property type="project" value="UniProtKB-SubCell"/>
</dbReference>
<protein>
    <submittedName>
        <fullName evidence="11">ATP-binding cassette, subfamily C</fullName>
    </submittedName>
</protein>
<feature type="transmembrane region" description="Helical" evidence="8">
    <location>
        <begin position="279"/>
        <end position="304"/>
    </location>
</feature>
<evidence type="ECO:0000256" key="2">
    <source>
        <dbReference type="ARBA" id="ARBA00022692"/>
    </source>
</evidence>
<dbReference type="SMART" id="SM00382">
    <property type="entry name" value="AAA"/>
    <property type="match status" value="1"/>
</dbReference>
<dbReference type="InterPro" id="IPR003593">
    <property type="entry name" value="AAA+_ATPase"/>
</dbReference>